<dbReference type="EMBL" id="SDMP01000011">
    <property type="protein sequence ID" value="RYR30067.1"/>
    <property type="molecule type" value="Genomic_DNA"/>
</dbReference>
<evidence type="ECO:0000256" key="1">
    <source>
        <dbReference type="SAM" id="MobiDB-lite"/>
    </source>
</evidence>
<evidence type="ECO:0000313" key="2">
    <source>
        <dbReference type="EMBL" id="RYR30067.1"/>
    </source>
</evidence>
<reference evidence="2 3" key="1">
    <citation type="submission" date="2019-01" db="EMBL/GenBank/DDBJ databases">
        <title>Sequencing of cultivated peanut Arachis hypogaea provides insights into genome evolution and oil improvement.</title>
        <authorList>
            <person name="Chen X."/>
        </authorList>
    </citation>
    <scope>NUCLEOTIDE SEQUENCE [LARGE SCALE GENOMIC DNA]</scope>
    <source>
        <strain evidence="3">cv. Fuhuasheng</strain>
        <tissue evidence="2">Leaves</tissue>
    </source>
</reference>
<name>A0A445AUI2_ARAHY</name>
<accession>A0A445AUI2</accession>
<protein>
    <recommendedName>
        <fullName evidence="4">CCHC-type domain-containing protein</fullName>
    </recommendedName>
</protein>
<sequence length="121" mass="13250">MGTISQDHSKLDSDTVAEAIRPLVETEPSKYATCRKYSYAPFVPLGDAETWPAYQGPTLVTNPAMRCTSKGRPKLTRYLNKMDSCDMRGPWICRLCGAQGHSWSRCPQRAGPSGASDDGPP</sequence>
<proteinExistence type="predicted"/>
<feature type="region of interest" description="Disordered" evidence="1">
    <location>
        <begin position="102"/>
        <end position="121"/>
    </location>
</feature>
<evidence type="ECO:0008006" key="4">
    <source>
        <dbReference type="Google" id="ProtNLM"/>
    </source>
</evidence>
<gene>
    <name evidence="2" type="ORF">Ahy_B01g054890</name>
</gene>
<evidence type="ECO:0000313" key="3">
    <source>
        <dbReference type="Proteomes" id="UP000289738"/>
    </source>
</evidence>
<dbReference type="AlphaFoldDB" id="A0A445AUI2"/>
<organism evidence="2 3">
    <name type="scientific">Arachis hypogaea</name>
    <name type="common">Peanut</name>
    <dbReference type="NCBI Taxonomy" id="3818"/>
    <lineage>
        <taxon>Eukaryota</taxon>
        <taxon>Viridiplantae</taxon>
        <taxon>Streptophyta</taxon>
        <taxon>Embryophyta</taxon>
        <taxon>Tracheophyta</taxon>
        <taxon>Spermatophyta</taxon>
        <taxon>Magnoliopsida</taxon>
        <taxon>eudicotyledons</taxon>
        <taxon>Gunneridae</taxon>
        <taxon>Pentapetalae</taxon>
        <taxon>rosids</taxon>
        <taxon>fabids</taxon>
        <taxon>Fabales</taxon>
        <taxon>Fabaceae</taxon>
        <taxon>Papilionoideae</taxon>
        <taxon>50 kb inversion clade</taxon>
        <taxon>dalbergioids sensu lato</taxon>
        <taxon>Dalbergieae</taxon>
        <taxon>Pterocarpus clade</taxon>
        <taxon>Arachis</taxon>
    </lineage>
</organism>
<keyword evidence="3" id="KW-1185">Reference proteome</keyword>
<dbReference type="Proteomes" id="UP000289738">
    <property type="component" value="Chromosome B01"/>
</dbReference>
<comment type="caution">
    <text evidence="2">The sequence shown here is derived from an EMBL/GenBank/DDBJ whole genome shotgun (WGS) entry which is preliminary data.</text>
</comment>